<proteinExistence type="predicted"/>
<dbReference type="Proteomes" id="UP000324222">
    <property type="component" value="Unassembled WGS sequence"/>
</dbReference>
<keyword evidence="3" id="KW-1185">Reference proteome</keyword>
<evidence type="ECO:0000313" key="3">
    <source>
        <dbReference type="Proteomes" id="UP000324222"/>
    </source>
</evidence>
<accession>A0A5B7DII5</accession>
<reference evidence="2 3" key="1">
    <citation type="submission" date="2019-05" db="EMBL/GenBank/DDBJ databases">
        <title>Another draft genome of Portunus trituberculatus and its Hox gene families provides insights of decapod evolution.</title>
        <authorList>
            <person name="Jeong J.-H."/>
            <person name="Song I."/>
            <person name="Kim S."/>
            <person name="Choi T."/>
            <person name="Kim D."/>
            <person name="Ryu S."/>
            <person name="Kim W."/>
        </authorList>
    </citation>
    <scope>NUCLEOTIDE SEQUENCE [LARGE SCALE GENOMIC DNA]</scope>
    <source>
        <tissue evidence="2">Muscle</tissue>
    </source>
</reference>
<sequence>MEILAPFSMGLSSVSYSWLVLAFMALLEEGNSVVEDSWDANVATVVKDVLLASLESNSSLIIIAENKVLIEAEIFNGAFRGVAVFEETTNGSQLSQTVMHAREVETETKLVRMASWMVVVVVVSDDPVFLAAFAQQAREGRLLVWATRLIVVSRQAPYSLHPLHQTLALTNSLLLLVDGAAGVARCVFHCMICCSL</sequence>
<comment type="caution">
    <text evidence="2">The sequence shown here is derived from an EMBL/GenBank/DDBJ whole genome shotgun (WGS) entry which is preliminary data.</text>
</comment>
<organism evidence="2 3">
    <name type="scientific">Portunus trituberculatus</name>
    <name type="common">Swimming crab</name>
    <name type="synonym">Neptunus trituberculatus</name>
    <dbReference type="NCBI Taxonomy" id="210409"/>
    <lineage>
        <taxon>Eukaryota</taxon>
        <taxon>Metazoa</taxon>
        <taxon>Ecdysozoa</taxon>
        <taxon>Arthropoda</taxon>
        <taxon>Crustacea</taxon>
        <taxon>Multicrustacea</taxon>
        <taxon>Malacostraca</taxon>
        <taxon>Eumalacostraca</taxon>
        <taxon>Eucarida</taxon>
        <taxon>Decapoda</taxon>
        <taxon>Pleocyemata</taxon>
        <taxon>Brachyura</taxon>
        <taxon>Eubrachyura</taxon>
        <taxon>Portunoidea</taxon>
        <taxon>Portunidae</taxon>
        <taxon>Portuninae</taxon>
        <taxon>Portunus</taxon>
    </lineage>
</organism>
<dbReference type="EMBL" id="VSRR010000919">
    <property type="protein sequence ID" value="MPC20869.1"/>
    <property type="molecule type" value="Genomic_DNA"/>
</dbReference>
<feature type="signal peptide" evidence="1">
    <location>
        <begin position="1"/>
        <end position="32"/>
    </location>
</feature>
<name>A0A5B7DII5_PORTR</name>
<keyword evidence="1" id="KW-0732">Signal</keyword>
<evidence type="ECO:0000256" key="1">
    <source>
        <dbReference type="SAM" id="SignalP"/>
    </source>
</evidence>
<dbReference type="AlphaFoldDB" id="A0A5B7DII5"/>
<protein>
    <submittedName>
        <fullName evidence="2">Uncharacterized protein</fullName>
    </submittedName>
</protein>
<feature type="chain" id="PRO_5022827166" evidence="1">
    <location>
        <begin position="33"/>
        <end position="196"/>
    </location>
</feature>
<gene>
    <name evidence="2" type="ORF">E2C01_013831</name>
</gene>
<evidence type="ECO:0000313" key="2">
    <source>
        <dbReference type="EMBL" id="MPC20869.1"/>
    </source>
</evidence>
<dbReference type="OrthoDB" id="6503370at2759"/>